<evidence type="ECO:0000313" key="2">
    <source>
        <dbReference type="Proteomes" id="UP000284751"/>
    </source>
</evidence>
<accession>A0A412AWJ1</accession>
<dbReference type="EMBL" id="QRTC01000035">
    <property type="protein sequence ID" value="RGQ39076.1"/>
    <property type="molecule type" value="Genomic_DNA"/>
</dbReference>
<proteinExistence type="predicted"/>
<organism evidence="1 2">
    <name type="scientific">[Clostridium] leptum</name>
    <dbReference type="NCBI Taxonomy" id="1535"/>
    <lineage>
        <taxon>Bacteria</taxon>
        <taxon>Bacillati</taxon>
        <taxon>Bacillota</taxon>
        <taxon>Clostridia</taxon>
        <taxon>Eubacteriales</taxon>
        <taxon>Oscillospiraceae</taxon>
        <taxon>Oscillospiraceae incertae sedis</taxon>
    </lineage>
</organism>
<gene>
    <name evidence="1" type="ORF">DWY99_09250</name>
</gene>
<evidence type="ECO:0000313" key="1">
    <source>
        <dbReference type="EMBL" id="RGQ39076.1"/>
    </source>
</evidence>
<dbReference type="AlphaFoldDB" id="A0A412AWJ1"/>
<comment type="caution">
    <text evidence="1">The sequence shown here is derived from an EMBL/GenBank/DDBJ whole genome shotgun (WGS) entry which is preliminary data.</text>
</comment>
<reference evidence="1 2" key="1">
    <citation type="submission" date="2018-08" db="EMBL/GenBank/DDBJ databases">
        <title>A genome reference for cultivated species of the human gut microbiota.</title>
        <authorList>
            <person name="Zou Y."/>
            <person name="Xue W."/>
            <person name="Luo G."/>
        </authorList>
    </citation>
    <scope>NUCLEOTIDE SEQUENCE [LARGE SCALE GENOMIC DNA]</scope>
    <source>
        <strain evidence="1 2">AF28-26</strain>
    </source>
</reference>
<name>A0A412AWJ1_9FIRM</name>
<sequence length="72" mass="8024">MKNNQFIVRYVEELTLLKLETTIGNVAMPNAELNGVKLVAPKVVKNTSIGLDRKQDMKQAILNAQQSVKKLS</sequence>
<protein>
    <submittedName>
        <fullName evidence="1">Uncharacterized protein</fullName>
    </submittedName>
</protein>
<dbReference type="Proteomes" id="UP000284751">
    <property type="component" value="Unassembled WGS sequence"/>
</dbReference>